<evidence type="ECO:0000313" key="2">
    <source>
        <dbReference type="EMBL" id="EIE83784.1"/>
    </source>
</evidence>
<dbReference type="InterPro" id="IPR029063">
    <property type="entry name" value="SAM-dependent_MTases_sf"/>
</dbReference>
<dbReference type="STRING" id="246409.I1C5Q4"/>
<protein>
    <recommendedName>
        <fullName evidence="1">Methyltransferase domain-containing protein</fullName>
    </recommendedName>
</protein>
<dbReference type="InParanoid" id="I1C5Q4"/>
<accession>I1C5Q4</accession>
<keyword evidence="3" id="KW-1185">Reference proteome</keyword>
<sequence>MTIDDDDQRVFHNEKSSTYWFPKDEDEQQRLTGNYMRDFKKGVSVLDVGCSSGIWIMDMITDYPNCTYHGCDIVDTTNKVLKLNQFTFSYANVITGLPYPENTFDFVNLRFFIFALREEEWPRVIKEIIRVTKPGGMLQLTESDITLEEGISSVYHSVKRAVFTACKSRGQNPQIARELEKLVLENNNNDRFEYKYIKKICVGLYRSIVTLV</sequence>
<dbReference type="Proteomes" id="UP000009138">
    <property type="component" value="Unassembled WGS sequence"/>
</dbReference>
<gene>
    <name evidence="2" type="ORF">RO3G_08489</name>
</gene>
<dbReference type="Pfam" id="PF13649">
    <property type="entry name" value="Methyltransf_25"/>
    <property type="match status" value="1"/>
</dbReference>
<dbReference type="InterPro" id="IPR041698">
    <property type="entry name" value="Methyltransf_25"/>
</dbReference>
<dbReference type="OrthoDB" id="2013972at2759"/>
<dbReference type="GeneID" id="93615460"/>
<proteinExistence type="predicted"/>
<dbReference type="SUPFAM" id="SSF53335">
    <property type="entry name" value="S-adenosyl-L-methionine-dependent methyltransferases"/>
    <property type="match status" value="1"/>
</dbReference>
<dbReference type="FunCoup" id="I1C5Q4">
    <property type="interactions" value="3"/>
</dbReference>
<dbReference type="EMBL" id="CH476737">
    <property type="protein sequence ID" value="EIE83784.1"/>
    <property type="molecule type" value="Genomic_DNA"/>
</dbReference>
<feature type="domain" description="Methyltransferase" evidence="1">
    <location>
        <begin position="45"/>
        <end position="136"/>
    </location>
</feature>
<dbReference type="RefSeq" id="XP_067519180.1">
    <property type="nucleotide sequence ID" value="XM_067663079.1"/>
</dbReference>
<dbReference type="OMA" id="RMIESHP"/>
<name>I1C5Q4_RHIO9</name>
<dbReference type="VEuPathDB" id="FungiDB:RO3G_08489"/>
<evidence type="ECO:0000313" key="3">
    <source>
        <dbReference type="Proteomes" id="UP000009138"/>
    </source>
</evidence>
<reference evidence="2 3" key="1">
    <citation type="journal article" date="2009" name="PLoS Genet.">
        <title>Genomic analysis of the basal lineage fungus Rhizopus oryzae reveals a whole-genome duplication.</title>
        <authorList>
            <person name="Ma L.-J."/>
            <person name="Ibrahim A.S."/>
            <person name="Skory C."/>
            <person name="Grabherr M.G."/>
            <person name="Burger G."/>
            <person name="Butler M."/>
            <person name="Elias M."/>
            <person name="Idnurm A."/>
            <person name="Lang B.F."/>
            <person name="Sone T."/>
            <person name="Abe A."/>
            <person name="Calvo S.E."/>
            <person name="Corrochano L.M."/>
            <person name="Engels R."/>
            <person name="Fu J."/>
            <person name="Hansberg W."/>
            <person name="Kim J.-M."/>
            <person name="Kodira C.D."/>
            <person name="Koehrsen M.J."/>
            <person name="Liu B."/>
            <person name="Miranda-Saavedra D."/>
            <person name="O'Leary S."/>
            <person name="Ortiz-Castellanos L."/>
            <person name="Poulter R."/>
            <person name="Rodriguez-Romero J."/>
            <person name="Ruiz-Herrera J."/>
            <person name="Shen Y.-Q."/>
            <person name="Zeng Q."/>
            <person name="Galagan J."/>
            <person name="Birren B.W."/>
            <person name="Cuomo C.A."/>
            <person name="Wickes B.L."/>
        </authorList>
    </citation>
    <scope>NUCLEOTIDE SEQUENCE [LARGE SCALE GENOMIC DNA]</scope>
    <source>
        <strain evidence="3">RA 99-880 / ATCC MYA-4621 / FGSC 9543 / NRRL 43880</strain>
    </source>
</reference>
<dbReference type="CDD" id="cd02440">
    <property type="entry name" value="AdoMet_MTases"/>
    <property type="match status" value="1"/>
</dbReference>
<dbReference type="Gene3D" id="3.40.50.150">
    <property type="entry name" value="Vaccinia Virus protein VP39"/>
    <property type="match status" value="1"/>
</dbReference>
<dbReference type="PANTHER" id="PTHR43591">
    <property type="entry name" value="METHYLTRANSFERASE"/>
    <property type="match status" value="1"/>
</dbReference>
<dbReference type="eggNOG" id="ENOG502STPU">
    <property type="taxonomic scope" value="Eukaryota"/>
</dbReference>
<evidence type="ECO:0000259" key="1">
    <source>
        <dbReference type="Pfam" id="PF13649"/>
    </source>
</evidence>
<organism evidence="2 3">
    <name type="scientific">Rhizopus delemar (strain RA 99-880 / ATCC MYA-4621 / FGSC 9543 / NRRL 43880)</name>
    <name type="common">Mucormycosis agent</name>
    <name type="synonym">Rhizopus arrhizus var. delemar</name>
    <dbReference type="NCBI Taxonomy" id="246409"/>
    <lineage>
        <taxon>Eukaryota</taxon>
        <taxon>Fungi</taxon>
        <taxon>Fungi incertae sedis</taxon>
        <taxon>Mucoromycota</taxon>
        <taxon>Mucoromycotina</taxon>
        <taxon>Mucoromycetes</taxon>
        <taxon>Mucorales</taxon>
        <taxon>Mucorineae</taxon>
        <taxon>Rhizopodaceae</taxon>
        <taxon>Rhizopus</taxon>
    </lineage>
</organism>
<dbReference type="AlphaFoldDB" id="I1C5Q4"/>